<reference evidence="4 5" key="1">
    <citation type="journal article" date="2020" name="Microbiol. Res.">
        <title>Flavobacterium pokkalii sp. nov., a novel plant growth promoting native rhizobacteria isolated from pokkali rice grown in coastal saline affected agricultural regions of southern India, Kerala.</title>
        <authorList>
            <person name="Menon R.R."/>
            <person name="Kumari S."/>
            <person name="Viver T."/>
            <person name="Rameshkumar N."/>
        </authorList>
    </citation>
    <scope>NUCLEOTIDE SEQUENCE [LARGE SCALE GENOMIC DNA]</scope>
    <source>
        <strain evidence="4 5">L1I52</strain>
    </source>
</reference>
<protein>
    <recommendedName>
        <fullName evidence="3">Secretion system C-terminal sorting domain-containing protein</fullName>
    </recommendedName>
</protein>
<evidence type="ECO:0000313" key="5">
    <source>
        <dbReference type="Proteomes" id="UP000661715"/>
    </source>
</evidence>
<feature type="domain" description="Secretion system C-terminal sorting" evidence="3">
    <location>
        <begin position="96"/>
        <end position="168"/>
    </location>
</feature>
<name>A0ABR7USX0_9FLAO</name>
<dbReference type="InterPro" id="IPR026444">
    <property type="entry name" value="Secre_tail"/>
</dbReference>
<accession>A0ABR7USX0</accession>
<keyword evidence="2" id="KW-1133">Transmembrane helix</keyword>
<keyword evidence="1" id="KW-0732">Signal</keyword>
<organism evidence="4 5">
    <name type="scientific">Flavobacterium pokkalii</name>
    <dbReference type="NCBI Taxonomy" id="1940408"/>
    <lineage>
        <taxon>Bacteria</taxon>
        <taxon>Pseudomonadati</taxon>
        <taxon>Bacteroidota</taxon>
        <taxon>Flavobacteriia</taxon>
        <taxon>Flavobacteriales</taxon>
        <taxon>Flavobacteriaceae</taxon>
        <taxon>Flavobacterium</taxon>
    </lineage>
</organism>
<keyword evidence="5" id="KW-1185">Reference proteome</keyword>
<sequence>MQFLFFNIVLKLIFMKYLLLLFSVSFYGQVLHHQMLSSQGTTTEIANKVIVSQTIGQQSIVGNSTKGAVVMQGFQQSLWNSYITQNDKTAITAQTYPNPFSDIVNFQFSEALSGELSIYVFDVSGRLVFKNSQNIEASVFSIDLSKLTRSEYLVQLKNKRITYYTKIIKL</sequence>
<evidence type="ECO:0000259" key="3">
    <source>
        <dbReference type="Pfam" id="PF18962"/>
    </source>
</evidence>
<keyword evidence="2" id="KW-0812">Transmembrane</keyword>
<evidence type="ECO:0000256" key="1">
    <source>
        <dbReference type="ARBA" id="ARBA00022729"/>
    </source>
</evidence>
<comment type="caution">
    <text evidence="4">The sequence shown here is derived from an EMBL/GenBank/DDBJ whole genome shotgun (WGS) entry which is preliminary data.</text>
</comment>
<proteinExistence type="predicted"/>
<dbReference type="Proteomes" id="UP000661715">
    <property type="component" value="Unassembled WGS sequence"/>
</dbReference>
<dbReference type="Pfam" id="PF18962">
    <property type="entry name" value="Por_Secre_tail"/>
    <property type="match status" value="1"/>
</dbReference>
<keyword evidence="2" id="KW-0472">Membrane</keyword>
<evidence type="ECO:0000313" key="4">
    <source>
        <dbReference type="EMBL" id="MBD0725482.1"/>
    </source>
</evidence>
<dbReference type="EMBL" id="NASZ01000014">
    <property type="protein sequence ID" value="MBD0725482.1"/>
    <property type="molecule type" value="Genomic_DNA"/>
</dbReference>
<dbReference type="NCBIfam" id="TIGR04183">
    <property type="entry name" value="Por_Secre_tail"/>
    <property type="match status" value="1"/>
</dbReference>
<gene>
    <name evidence="4" type="ORF">B6A10_09855</name>
</gene>
<feature type="transmembrane region" description="Helical" evidence="2">
    <location>
        <begin position="6"/>
        <end position="27"/>
    </location>
</feature>
<evidence type="ECO:0000256" key="2">
    <source>
        <dbReference type="SAM" id="Phobius"/>
    </source>
</evidence>